<dbReference type="AlphaFoldDB" id="A0A5A5TJ49"/>
<dbReference type="Proteomes" id="UP000322530">
    <property type="component" value="Unassembled WGS sequence"/>
</dbReference>
<name>A0A5A5TJ49_9CHLR</name>
<accession>A0A5A5TJ49</accession>
<keyword evidence="2" id="KW-1185">Reference proteome</keyword>
<gene>
    <name evidence="1" type="ORF">KDI_47200</name>
</gene>
<sequence>MQQIEQIKRVLNDINASLQEETFMPIQKFPSHASTISVHEFSHLLQQMEVKQELPAC</sequence>
<comment type="caution">
    <text evidence="1">The sequence shown here is derived from an EMBL/GenBank/DDBJ whole genome shotgun (WGS) entry which is preliminary data.</text>
</comment>
<dbReference type="EMBL" id="BIXY01000097">
    <property type="protein sequence ID" value="GCF11156.1"/>
    <property type="molecule type" value="Genomic_DNA"/>
</dbReference>
<evidence type="ECO:0000313" key="2">
    <source>
        <dbReference type="Proteomes" id="UP000322530"/>
    </source>
</evidence>
<evidence type="ECO:0000313" key="1">
    <source>
        <dbReference type="EMBL" id="GCF11156.1"/>
    </source>
</evidence>
<reference evidence="1 2" key="1">
    <citation type="submission" date="2019-01" db="EMBL/GenBank/DDBJ databases">
        <title>Draft genome sequence of Dictyobacter sp. Uno17.</title>
        <authorList>
            <person name="Wang C.M."/>
            <person name="Zheng Y."/>
            <person name="Sakai Y."/>
            <person name="Abe K."/>
            <person name="Yokota A."/>
            <person name="Yabe S."/>
        </authorList>
    </citation>
    <scope>NUCLEOTIDE SEQUENCE [LARGE SCALE GENOMIC DNA]</scope>
    <source>
        <strain evidence="1 2">Uno17</strain>
    </source>
</reference>
<protein>
    <submittedName>
        <fullName evidence="1">Uncharacterized protein</fullName>
    </submittedName>
</protein>
<proteinExistence type="predicted"/>
<organism evidence="1 2">
    <name type="scientific">Dictyobacter arantiisoli</name>
    <dbReference type="NCBI Taxonomy" id="2014874"/>
    <lineage>
        <taxon>Bacteria</taxon>
        <taxon>Bacillati</taxon>
        <taxon>Chloroflexota</taxon>
        <taxon>Ktedonobacteria</taxon>
        <taxon>Ktedonobacterales</taxon>
        <taxon>Dictyobacteraceae</taxon>
        <taxon>Dictyobacter</taxon>
    </lineage>
</organism>